<dbReference type="OMA" id="NTKTLHC"/>
<dbReference type="Gramene" id="CDY57693">
    <property type="protein sequence ID" value="CDY57693"/>
    <property type="gene ID" value="GSBRNA2T00022541001"/>
</dbReference>
<organism evidence="3 4">
    <name type="scientific">Brassica napus</name>
    <name type="common">Rape</name>
    <dbReference type="NCBI Taxonomy" id="3708"/>
    <lineage>
        <taxon>Eukaryota</taxon>
        <taxon>Viridiplantae</taxon>
        <taxon>Streptophyta</taxon>
        <taxon>Embryophyta</taxon>
        <taxon>Tracheophyta</taxon>
        <taxon>Spermatophyta</taxon>
        <taxon>Magnoliopsida</taxon>
        <taxon>eudicotyledons</taxon>
        <taxon>Gunneridae</taxon>
        <taxon>Pentapetalae</taxon>
        <taxon>rosids</taxon>
        <taxon>malvids</taxon>
        <taxon>Brassicales</taxon>
        <taxon>Brassicaceae</taxon>
        <taxon>Brassiceae</taxon>
        <taxon>Brassica</taxon>
    </lineage>
</organism>
<dbReference type="InterPro" id="IPR013083">
    <property type="entry name" value="Znf_RING/FYVE/PHD"/>
</dbReference>
<dbReference type="PANTHER" id="PTHR31197">
    <property type="entry name" value="OS01G0612600 PROTEIN"/>
    <property type="match status" value="1"/>
</dbReference>
<evidence type="ECO:0000256" key="1">
    <source>
        <dbReference type="SAM" id="MobiDB-lite"/>
    </source>
</evidence>
<dbReference type="PaxDb" id="3708-A0A078J2G2"/>
<reference evidence="2" key="3">
    <citation type="submission" date="2021-01" db="EMBL/GenBank/DDBJ databases">
        <authorList>
            <consortium name="Genoscope - CEA"/>
            <person name="William W."/>
        </authorList>
    </citation>
    <scope>NUCLEOTIDE SEQUENCE</scope>
</reference>
<evidence type="ECO:0000313" key="3">
    <source>
        <dbReference type="EMBL" id="CDY57693.1"/>
    </source>
</evidence>
<dbReference type="PANTHER" id="PTHR31197:SF26">
    <property type="entry name" value="RING-TYPE DOMAIN-CONTAINING PROTEIN"/>
    <property type="match status" value="1"/>
</dbReference>
<dbReference type="Proteomes" id="UP000028999">
    <property type="component" value="Unassembled WGS sequence"/>
</dbReference>
<dbReference type="InterPro" id="IPR012866">
    <property type="entry name" value="DUF1644"/>
</dbReference>
<dbReference type="GO" id="GO:0003700">
    <property type="term" value="F:DNA-binding transcription factor activity"/>
    <property type="evidence" value="ECO:0000318"/>
    <property type="project" value="GO_Central"/>
</dbReference>
<evidence type="ECO:0000313" key="4">
    <source>
        <dbReference type="Proteomes" id="UP000028999"/>
    </source>
</evidence>
<evidence type="ECO:0000313" key="2">
    <source>
        <dbReference type="EMBL" id="CAF2177251.1"/>
    </source>
</evidence>
<dbReference type="STRING" id="3708.A0A078J2G2"/>
<protein>
    <submittedName>
        <fullName evidence="2">(rape) hypothetical protein</fullName>
    </submittedName>
    <submittedName>
        <fullName evidence="3">BnaA07g38330D protein</fullName>
    </submittedName>
</protein>
<keyword evidence="4" id="KW-1185">Reference proteome</keyword>
<reference evidence="3" key="2">
    <citation type="submission" date="2014-06" db="EMBL/GenBank/DDBJ databases">
        <authorList>
            <person name="Genoscope - CEA"/>
        </authorList>
    </citation>
    <scope>NUCLEOTIDE SEQUENCE</scope>
</reference>
<reference evidence="3 4" key="1">
    <citation type="journal article" date="2014" name="Science">
        <title>Plant genetics. Early allopolyploid evolution in the post-Neolithic Brassica napus oilseed genome.</title>
        <authorList>
            <person name="Chalhoub B."/>
            <person name="Denoeud F."/>
            <person name="Liu S."/>
            <person name="Parkin I.A."/>
            <person name="Tang H."/>
            <person name="Wang X."/>
            <person name="Chiquet J."/>
            <person name="Belcram H."/>
            <person name="Tong C."/>
            <person name="Samans B."/>
            <person name="Correa M."/>
            <person name="Da Silva C."/>
            <person name="Just J."/>
            <person name="Falentin C."/>
            <person name="Koh C.S."/>
            <person name="Le Clainche I."/>
            <person name="Bernard M."/>
            <person name="Bento P."/>
            <person name="Noel B."/>
            <person name="Labadie K."/>
            <person name="Alberti A."/>
            <person name="Charles M."/>
            <person name="Arnaud D."/>
            <person name="Guo H."/>
            <person name="Daviaud C."/>
            <person name="Alamery S."/>
            <person name="Jabbari K."/>
            <person name="Zhao M."/>
            <person name="Edger P.P."/>
            <person name="Chelaifa H."/>
            <person name="Tack D."/>
            <person name="Lassalle G."/>
            <person name="Mestiri I."/>
            <person name="Schnel N."/>
            <person name="Le Paslier M.C."/>
            <person name="Fan G."/>
            <person name="Renault V."/>
            <person name="Bayer P.E."/>
            <person name="Golicz A.A."/>
            <person name="Manoli S."/>
            <person name="Lee T.H."/>
            <person name="Thi V.H."/>
            <person name="Chalabi S."/>
            <person name="Hu Q."/>
            <person name="Fan C."/>
            <person name="Tollenaere R."/>
            <person name="Lu Y."/>
            <person name="Battail C."/>
            <person name="Shen J."/>
            <person name="Sidebottom C.H."/>
            <person name="Wang X."/>
            <person name="Canaguier A."/>
            <person name="Chauveau A."/>
            <person name="Berard A."/>
            <person name="Deniot G."/>
            <person name="Guan M."/>
            <person name="Liu Z."/>
            <person name="Sun F."/>
            <person name="Lim Y.P."/>
            <person name="Lyons E."/>
            <person name="Town C.D."/>
            <person name="Bancroft I."/>
            <person name="Wang X."/>
            <person name="Meng J."/>
            <person name="Ma J."/>
            <person name="Pires J.C."/>
            <person name="King G.J."/>
            <person name="Brunel D."/>
            <person name="Delourme R."/>
            <person name="Renard M."/>
            <person name="Aury J.M."/>
            <person name="Adams K.L."/>
            <person name="Batley J."/>
            <person name="Snowdon R.J."/>
            <person name="Tost J."/>
            <person name="Edwards D."/>
            <person name="Zhou Y."/>
            <person name="Hua W."/>
            <person name="Sharpe A.G."/>
            <person name="Paterson A.H."/>
            <person name="Guan C."/>
            <person name="Wincker P."/>
        </authorList>
    </citation>
    <scope>NUCLEOTIDE SEQUENCE [LARGE SCALE GENOMIC DNA]</scope>
    <source>
        <strain evidence="4">cv. Darmor-bzh</strain>
    </source>
</reference>
<dbReference type="EMBL" id="HG994361">
    <property type="protein sequence ID" value="CAF2177251.1"/>
    <property type="molecule type" value="Genomic_DNA"/>
</dbReference>
<dbReference type="EMBL" id="LK033596">
    <property type="protein sequence ID" value="CDY57693.1"/>
    <property type="molecule type" value="Genomic_DNA"/>
</dbReference>
<gene>
    <name evidence="3" type="primary">BnaA07g38330D</name>
    <name evidence="2" type="ORF">DARMORV10_A07P26580.1</name>
    <name evidence="3" type="ORF">GSBRNA2T00022541001</name>
</gene>
<feature type="region of interest" description="Disordered" evidence="1">
    <location>
        <begin position="1"/>
        <end position="39"/>
    </location>
</feature>
<dbReference type="GO" id="GO:0005634">
    <property type="term" value="C:nucleus"/>
    <property type="evidence" value="ECO:0000318"/>
    <property type="project" value="GO_Central"/>
</dbReference>
<sequence>MAKQRRVLSVSSNRTRVSPYPLRSSRTKKEKEPELPIQTEGPSQWEDVRCVICQEPPHNAVLLRCSSSSTGCRAYMCDTSARHSNCFKQYRLKNMNRLTKAFNCPYCRGEVHETMKVSGAMRYLNAKPRGCAFEGCVFSGSYSQLKNHLKAEHPGFTGPVVDQRRHLAWEQMQRAAEYTEVMTAAGIPHSPQVVQRYSLASYPIEVNGVAHDRMPFNLPPNPVIRLNINGVEHDQFPHNLPPNPMIRISISGVVRNLSLGVR</sequence>
<accession>A0A078J2G2</accession>
<dbReference type="AlphaFoldDB" id="A0A078J2G2"/>
<dbReference type="Gene3D" id="3.30.40.10">
    <property type="entry name" value="Zinc/RING finger domain, C3HC4 (zinc finger)"/>
    <property type="match status" value="1"/>
</dbReference>
<name>A0A078J2G2_BRANA</name>
<proteinExistence type="predicted"/>
<dbReference type="Proteomes" id="UP001295469">
    <property type="component" value="Chromosome A07"/>
</dbReference>
<dbReference type="Pfam" id="PF07800">
    <property type="entry name" value="DUF1644"/>
    <property type="match status" value="2"/>
</dbReference>